<organism evidence="2">
    <name type="scientific">Arundo donax</name>
    <name type="common">Giant reed</name>
    <name type="synonym">Donax arundinaceus</name>
    <dbReference type="NCBI Taxonomy" id="35708"/>
    <lineage>
        <taxon>Eukaryota</taxon>
        <taxon>Viridiplantae</taxon>
        <taxon>Streptophyta</taxon>
        <taxon>Embryophyta</taxon>
        <taxon>Tracheophyta</taxon>
        <taxon>Spermatophyta</taxon>
        <taxon>Magnoliopsida</taxon>
        <taxon>Liliopsida</taxon>
        <taxon>Poales</taxon>
        <taxon>Poaceae</taxon>
        <taxon>PACMAD clade</taxon>
        <taxon>Arundinoideae</taxon>
        <taxon>Arundineae</taxon>
        <taxon>Arundo</taxon>
    </lineage>
</organism>
<name>A0A0A9F595_ARUDO</name>
<proteinExistence type="predicted"/>
<sequence>MAAKMHCVATIAAHGLYPSATSRTPPAAMAVSGRPGHRGESAERVVLLCVFVSCASALLVTHLRWAAVGG</sequence>
<reference evidence="2" key="2">
    <citation type="journal article" date="2015" name="Data Brief">
        <title>Shoot transcriptome of the giant reed, Arundo donax.</title>
        <authorList>
            <person name="Barrero R.A."/>
            <person name="Guerrero F.D."/>
            <person name="Moolhuijzen P."/>
            <person name="Goolsby J.A."/>
            <person name="Tidwell J."/>
            <person name="Bellgard S.E."/>
            <person name="Bellgard M.I."/>
        </authorList>
    </citation>
    <scope>NUCLEOTIDE SEQUENCE</scope>
    <source>
        <tissue evidence="2">Shoot tissue taken approximately 20 cm above the soil surface</tissue>
    </source>
</reference>
<protein>
    <submittedName>
        <fullName evidence="2">Uncharacterized protein</fullName>
    </submittedName>
</protein>
<evidence type="ECO:0000256" key="1">
    <source>
        <dbReference type="SAM" id="Phobius"/>
    </source>
</evidence>
<reference evidence="2" key="1">
    <citation type="submission" date="2014-09" db="EMBL/GenBank/DDBJ databases">
        <authorList>
            <person name="Magalhaes I.L.F."/>
            <person name="Oliveira U."/>
            <person name="Santos F.R."/>
            <person name="Vidigal T.H.D.A."/>
            <person name="Brescovit A.D."/>
            <person name="Santos A.J."/>
        </authorList>
    </citation>
    <scope>NUCLEOTIDE SEQUENCE</scope>
    <source>
        <tissue evidence="2">Shoot tissue taken approximately 20 cm above the soil surface</tissue>
    </source>
</reference>
<evidence type="ECO:0000313" key="2">
    <source>
        <dbReference type="EMBL" id="JAE07507.1"/>
    </source>
</evidence>
<keyword evidence="1" id="KW-0812">Transmembrane</keyword>
<accession>A0A0A9F595</accession>
<keyword evidence="1" id="KW-1133">Transmembrane helix</keyword>
<dbReference type="EMBL" id="GBRH01190389">
    <property type="protein sequence ID" value="JAE07507.1"/>
    <property type="molecule type" value="Transcribed_RNA"/>
</dbReference>
<keyword evidence="1" id="KW-0472">Membrane</keyword>
<feature type="transmembrane region" description="Helical" evidence="1">
    <location>
        <begin position="45"/>
        <end position="67"/>
    </location>
</feature>
<dbReference type="AlphaFoldDB" id="A0A0A9F595"/>